<evidence type="ECO:0000313" key="3">
    <source>
        <dbReference type="Proteomes" id="UP000176339"/>
    </source>
</evidence>
<accession>A0A1F5P3U2</accession>
<dbReference type="EMBL" id="MFEN01000004">
    <property type="protein sequence ID" value="OGE84579.1"/>
    <property type="molecule type" value="Genomic_DNA"/>
</dbReference>
<gene>
    <name evidence="2" type="ORF">A2846_04885</name>
</gene>
<evidence type="ECO:0008006" key="4">
    <source>
        <dbReference type="Google" id="ProtNLM"/>
    </source>
</evidence>
<dbReference type="Proteomes" id="UP000176339">
    <property type="component" value="Unassembled WGS sequence"/>
</dbReference>
<evidence type="ECO:0000313" key="2">
    <source>
        <dbReference type="EMBL" id="OGE84579.1"/>
    </source>
</evidence>
<feature type="signal peptide" evidence="1">
    <location>
        <begin position="1"/>
        <end position="30"/>
    </location>
</feature>
<keyword evidence="1" id="KW-0732">Signal</keyword>
<protein>
    <recommendedName>
        <fullName evidence="4">Bacterial Ig-like domain-containing protein</fullName>
    </recommendedName>
</protein>
<proteinExistence type="predicted"/>
<comment type="caution">
    <text evidence="2">The sequence shown here is derived from an EMBL/GenBank/DDBJ whole genome shotgun (WGS) entry which is preliminary data.</text>
</comment>
<name>A0A1F5P3U2_9BACT</name>
<feature type="chain" id="PRO_5009520317" description="Bacterial Ig-like domain-containing protein" evidence="1">
    <location>
        <begin position="31"/>
        <end position="1288"/>
    </location>
</feature>
<reference evidence="2 3" key="1">
    <citation type="journal article" date="2016" name="Nat. Commun.">
        <title>Thousands of microbial genomes shed light on interconnected biogeochemical processes in an aquifer system.</title>
        <authorList>
            <person name="Anantharaman K."/>
            <person name="Brown C.T."/>
            <person name="Hug L.A."/>
            <person name="Sharon I."/>
            <person name="Castelle C.J."/>
            <person name="Probst A.J."/>
            <person name="Thomas B.C."/>
            <person name="Singh A."/>
            <person name="Wilkins M.J."/>
            <person name="Karaoz U."/>
            <person name="Brodie E.L."/>
            <person name="Williams K.H."/>
            <person name="Hubbard S.S."/>
            <person name="Banfield J.F."/>
        </authorList>
    </citation>
    <scope>NUCLEOTIDE SEQUENCE [LARGE SCALE GENOMIC DNA]</scope>
</reference>
<sequence length="1288" mass="130601">MHKPNRSFTQKVFAAGLAVTTALWAFGGLAAVAGAVESHPAGTLVLSGSTVWHISDDGTMRHGIDSLAKFQSHRYSFANVVPANSADLALPDGGLLGWGSGVLFNDGGTVYQVAGGMKHGFTSAAAFTGSGFSFGSVVSGSLAGVPAGANISDAAMAHKEGTFINSAGTVWMVTATGRKGVPSPGVLYSYGASFGDVVAANAADLTLANEGNATFRTGALVNDGGTIYAATMTAKRGFPSASCYTDFGFNFSMPVSGSTAGLTAGANYCASTTPTPTPTPPTPSSTGTLSVSLASDTPAAGIALKSAARVPFTKIMLSASGGDVVIDSWVVERTGIADDASFSSLDIVDVATNATINESGKTLSSESLANFTEDYLVKSGETKYVMLAGNIAAAPGSGEMPTLTLKTLALKGGSLVGSFPITGNAMTINTSIVIGTATVARGAYTNASSSSMEVGKQDYTFFSFQITAGSAEDVEFSQVKVYQAGSASLTSDMGDFKLLKDGEVIATGGTISGNYISFSFPAQKIEKGQVRQYRVIADVVSGSARTIKLGIWRTTDVLVKGLTYGANLTPTYTGTGSGANQNVLQDNEFTISTGTLRVGRSNTVGSTNITTGTGQVLGAFEFEAKGEPIIITALTLTVSSSTGAQIEDAAQAFKIVDATGKTLTGPTDVTNHALTVAFTDTFTVPIGLNHYKVVSTLATNGGWATNNTITVSINTPASGITAKGETTGQTVTATPASNTSASTQTVKAATLTVTKNSTPTNKSVITNSVGVLAGSWTFDATNSGEDIRITSLAVRASTTGKLNTLTLKDVASTGGTVNKTLSPVNDNPVSSNNANTTSTFALSEPLVIAKGTSKVVDLYVNVGSNANAGEVDAFGLTDTTAATNASVVAYGVTSGNRSSVTLTSHNGATLTIAAAGTLTINEDASSPASRLVVHGSTGTVLSEVRLKATNEPVDITVMKLGVANGGLTGTATGDYEQIAKVYLKLDGTIVGSATGYSLGQANTTLNFDRGVVTIPDGTTGKKLTLAADIVNIGTNEPGGANESIMVGLNGADGGFTAIGNGSNTTLTTTMTYTDSTGSAVILHKAVPSVVVETPSNNLGATAVLHRVKISAVGGQIGLYRLTYNITSSTGVVTSSAYTRLASCTGCGGVADGVQLSVADAAIDYLIDGHGITIHTIDSNQAHGKHYLQISSGATATVDLYASAVLTTNSDTVSTRILGDTATTSPNDTGGSEAAAFGSLNQGNFVWSDLNVSETQGATGAIVSKQWYNGYYVNGLGPTTTTTPVTVGE</sequence>
<evidence type="ECO:0000256" key="1">
    <source>
        <dbReference type="SAM" id="SignalP"/>
    </source>
</evidence>
<organism evidence="2 3">
    <name type="scientific">Candidatus Doudnabacteria bacterium RIFCSPHIGHO2_01_FULL_49_9</name>
    <dbReference type="NCBI Taxonomy" id="1817827"/>
    <lineage>
        <taxon>Bacteria</taxon>
        <taxon>Candidatus Doudnaibacteriota</taxon>
    </lineage>
</organism>